<proteinExistence type="predicted"/>
<gene>
    <name evidence="1" type="ORF">METZ01_LOCUS18796</name>
</gene>
<dbReference type="EMBL" id="UINC01000972">
    <property type="protein sequence ID" value="SUZ65942.1"/>
    <property type="molecule type" value="Genomic_DNA"/>
</dbReference>
<dbReference type="AlphaFoldDB" id="A0A381PG30"/>
<reference evidence="1" key="1">
    <citation type="submission" date="2018-05" db="EMBL/GenBank/DDBJ databases">
        <authorList>
            <person name="Lanie J.A."/>
            <person name="Ng W.-L."/>
            <person name="Kazmierczak K.M."/>
            <person name="Andrzejewski T.M."/>
            <person name="Davidsen T.M."/>
            <person name="Wayne K.J."/>
            <person name="Tettelin H."/>
            <person name="Glass J.I."/>
            <person name="Rusch D."/>
            <person name="Podicherti R."/>
            <person name="Tsui H.-C.T."/>
            <person name="Winkler M.E."/>
        </authorList>
    </citation>
    <scope>NUCLEOTIDE SEQUENCE</scope>
</reference>
<organism evidence="1">
    <name type="scientific">marine metagenome</name>
    <dbReference type="NCBI Taxonomy" id="408172"/>
    <lineage>
        <taxon>unclassified sequences</taxon>
        <taxon>metagenomes</taxon>
        <taxon>ecological metagenomes</taxon>
    </lineage>
</organism>
<protein>
    <submittedName>
        <fullName evidence="1">Uncharacterized protein</fullName>
    </submittedName>
</protein>
<sequence>MTFELTFIDGRAEIISGVDTYEQEGPMTTFFHSEGRGYVDSWSSRVASFRTVDVASVRRTDAAEIQAFA</sequence>
<evidence type="ECO:0000313" key="1">
    <source>
        <dbReference type="EMBL" id="SUZ65942.1"/>
    </source>
</evidence>
<accession>A0A381PG30</accession>
<name>A0A381PG30_9ZZZZ</name>